<dbReference type="AlphaFoldDB" id="A0A0N4YKW9"/>
<dbReference type="GO" id="GO:0005219">
    <property type="term" value="F:ryanodine-sensitive calcium-release channel activity"/>
    <property type="evidence" value="ECO:0007669"/>
    <property type="project" value="TreeGrafter"/>
</dbReference>
<feature type="domain" description="RIH" evidence="1">
    <location>
        <begin position="126"/>
        <end position="303"/>
    </location>
</feature>
<dbReference type="GO" id="GO:0030018">
    <property type="term" value="C:Z disc"/>
    <property type="evidence" value="ECO:0007669"/>
    <property type="project" value="TreeGrafter"/>
</dbReference>
<dbReference type="InterPro" id="IPR015925">
    <property type="entry name" value="Ryanodine_IP3_receptor"/>
</dbReference>
<dbReference type="PANTHER" id="PTHR46399:SF8">
    <property type="entry name" value="B30.2_SPRY DOMAIN-CONTAINING PROTEIN"/>
    <property type="match status" value="1"/>
</dbReference>
<dbReference type="Pfam" id="PF01365">
    <property type="entry name" value="RYDR_ITPR"/>
    <property type="match status" value="1"/>
</dbReference>
<dbReference type="STRING" id="27835.A0A0N4YKW9"/>
<organism evidence="5">
    <name type="scientific">Nippostrongylus brasiliensis</name>
    <name type="common">Rat hookworm</name>
    <dbReference type="NCBI Taxonomy" id="27835"/>
    <lineage>
        <taxon>Eukaryota</taxon>
        <taxon>Metazoa</taxon>
        <taxon>Ecdysozoa</taxon>
        <taxon>Nematoda</taxon>
        <taxon>Chromadorea</taxon>
        <taxon>Rhabditida</taxon>
        <taxon>Rhabditina</taxon>
        <taxon>Rhabditomorpha</taxon>
        <taxon>Strongyloidea</taxon>
        <taxon>Heligmosomidae</taxon>
        <taxon>Nippostrongylus</taxon>
    </lineage>
</organism>
<dbReference type="Pfam" id="PF21119">
    <property type="entry name" value="RYDR_Jsol"/>
    <property type="match status" value="1"/>
</dbReference>
<dbReference type="GO" id="GO:0005790">
    <property type="term" value="C:smooth endoplasmic reticulum"/>
    <property type="evidence" value="ECO:0007669"/>
    <property type="project" value="TreeGrafter"/>
</dbReference>
<dbReference type="Proteomes" id="UP000271162">
    <property type="component" value="Unassembled WGS sequence"/>
</dbReference>
<dbReference type="InterPro" id="IPR035910">
    <property type="entry name" value="RyR/IP3R_RIH_dom_sf"/>
</dbReference>
<evidence type="ECO:0000259" key="2">
    <source>
        <dbReference type="Pfam" id="PF21119"/>
    </source>
</evidence>
<dbReference type="InterPro" id="IPR000699">
    <property type="entry name" value="RIH_dom"/>
</dbReference>
<reference evidence="5" key="1">
    <citation type="submission" date="2017-02" db="UniProtKB">
        <authorList>
            <consortium name="WormBaseParasite"/>
        </authorList>
    </citation>
    <scope>IDENTIFICATION</scope>
</reference>
<feature type="domain" description="Ryanodine receptor junctional solenoid" evidence="2">
    <location>
        <begin position="2"/>
        <end position="91"/>
    </location>
</feature>
<accession>A0A0N4YKW9</accession>
<dbReference type="WBParaSite" id="NBR_0001771401-mRNA-1">
    <property type="protein sequence ID" value="NBR_0001771401-mRNA-1"/>
    <property type="gene ID" value="NBR_0001771401"/>
</dbReference>
<evidence type="ECO:0000313" key="5">
    <source>
        <dbReference type="WBParaSite" id="NBR_0001771401-mRNA-1"/>
    </source>
</evidence>
<gene>
    <name evidence="3" type="ORF">NBR_LOCUS17715</name>
</gene>
<dbReference type="GO" id="GO:0034704">
    <property type="term" value="C:calcium channel complex"/>
    <property type="evidence" value="ECO:0007669"/>
    <property type="project" value="TreeGrafter"/>
</dbReference>
<name>A0A0N4YKW9_NIPBR</name>
<keyword evidence="4" id="KW-1185">Reference proteome</keyword>
<dbReference type="GO" id="GO:0006941">
    <property type="term" value="P:striated muscle contraction"/>
    <property type="evidence" value="ECO:0007669"/>
    <property type="project" value="TreeGrafter"/>
</dbReference>
<evidence type="ECO:0000313" key="3">
    <source>
        <dbReference type="EMBL" id="VDL81372.1"/>
    </source>
</evidence>
<dbReference type="InterPro" id="IPR048581">
    <property type="entry name" value="RYDR_Jsol"/>
</dbReference>
<dbReference type="GO" id="GO:0033017">
    <property type="term" value="C:sarcoplasmic reticulum membrane"/>
    <property type="evidence" value="ECO:0007669"/>
    <property type="project" value="TreeGrafter"/>
</dbReference>
<dbReference type="EMBL" id="UYSL01022930">
    <property type="protein sequence ID" value="VDL81372.1"/>
    <property type="molecule type" value="Genomic_DNA"/>
</dbReference>
<sequence length="615" mass="69635">MLVQKIGNDEENGEEERQNLIETEEGSWVDSLARLVVAVPPPPPSSDIEMSTKKGTRNFRDMIINMLRQWALGSFIESNELIRKMFHLLLRQYSGVRELQDAMAQTYVLHQRNNEDVQDFIVYLIQIRELLTVQFEHTEEAILKRGLWKLMNNRIFFQHPDLMRLLSVHENVMSIMMNILTAQQGAVEHEGEEDSSEMVVACSRFLCYFCRTSRQNQKAMFEHLSFLLDNATMLLARPSLRCGLQPNSEMIAKGYPDIGWDPVEGERYIDFLRFCVWINGENVEENANLVIRLLIRRPECLGIALKGEGQGLFAAFKEAIALSEDIRVLEEDGDNTEMLKSGLLGESPSYPSKEGEGEDYLDLGAATLDFYSSLVDLLAKCAPDPLAIQAGKGDSLRARAILRSLISLDDLGQILSLRFTIPNLTVAASDDNGPLPGLLPNHKGSVLLFLDRVYGIDSGDMLFHFLEQSFLPDLRAATMMDSPRALESDTALALNRYLCNAVLPLLTNHSHFFADAEHHAALLDATLHTVYRMNRLKSLTKNQREAVSDFLVAITRELPPGMMIKLLRKVRTVSTSAFIYSFNRNALRLKQIAGQTSTKKLKIKKFQRKIRVLEK</sequence>
<proteinExistence type="predicted"/>
<dbReference type="GO" id="GO:0014808">
    <property type="term" value="P:release of sequestered calcium ion into cytosol by sarcoplasmic reticulum"/>
    <property type="evidence" value="ECO:0007669"/>
    <property type="project" value="TreeGrafter"/>
</dbReference>
<protein>
    <submittedName>
        <fullName evidence="5">RYDR_ITPR domain-containing protein</fullName>
    </submittedName>
</protein>
<dbReference type="SUPFAM" id="SSF100909">
    <property type="entry name" value="IP3 receptor type 1 binding core, domain 2"/>
    <property type="match status" value="1"/>
</dbReference>
<reference evidence="3 4" key="2">
    <citation type="submission" date="2018-11" db="EMBL/GenBank/DDBJ databases">
        <authorList>
            <consortium name="Pathogen Informatics"/>
        </authorList>
    </citation>
    <scope>NUCLEOTIDE SEQUENCE [LARGE SCALE GENOMIC DNA]</scope>
</reference>
<evidence type="ECO:0000259" key="1">
    <source>
        <dbReference type="Pfam" id="PF01365"/>
    </source>
</evidence>
<evidence type="ECO:0000313" key="4">
    <source>
        <dbReference type="Proteomes" id="UP000271162"/>
    </source>
</evidence>
<dbReference type="PANTHER" id="PTHR46399">
    <property type="entry name" value="B30.2/SPRY DOMAIN-CONTAINING PROTEIN"/>
    <property type="match status" value="1"/>
</dbReference>
<dbReference type="GO" id="GO:0042383">
    <property type="term" value="C:sarcolemma"/>
    <property type="evidence" value="ECO:0007669"/>
    <property type="project" value="TreeGrafter"/>
</dbReference>